<keyword evidence="6 11" id="KW-0378">Hydrolase</keyword>
<comment type="catalytic activity">
    <reaction evidence="9 11">
        <text>[(1-&gt;4)-alpha-D-galacturonosyl methyl ester](n) + n H2O = [(1-&gt;4)-alpha-D-galacturonosyl](n) + n methanol + n H(+)</text>
        <dbReference type="Rhea" id="RHEA:22380"/>
        <dbReference type="Rhea" id="RHEA-COMP:14570"/>
        <dbReference type="Rhea" id="RHEA-COMP:14573"/>
        <dbReference type="ChEBI" id="CHEBI:15377"/>
        <dbReference type="ChEBI" id="CHEBI:15378"/>
        <dbReference type="ChEBI" id="CHEBI:17790"/>
        <dbReference type="ChEBI" id="CHEBI:140522"/>
        <dbReference type="ChEBI" id="CHEBI:140523"/>
        <dbReference type="EC" id="3.1.1.11"/>
    </reaction>
</comment>
<evidence type="ECO:0000256" key="11">
    <source>
        <dbReference type="RuleBase" id="RU000589"/>
    </source>
</evidence>
<keyword evidence="8" id="KW-0961">Cell wall biogenesis/degradation</keyword>
<evidence type="ECO:0000256" key="2">
    <source>
        <dbReference type="ARBA" id="ARBA00005184"/>
    </source>
</evidence>
<keyword evidence="5" id="KW-0964">Secreted</keyword>
<dbReference type="Pfam" id="PF01095">
    <property type="entry name" value="Pectinesterase"/>
    <property type="match status" value="1"/>
</dbReference>
<evidence type="ECO:0000256" key="9">
    <source>
        <dbReference type="ARBA" id="ARBA00047928"/>
    </source>
</evidence>
<gene>
    <name evidence="13" type="ORF">LIER_26640</name>
</gene>
<dbReference type="InterPro" id="IPR012334">
    <property type="entry name" value="Pectin_lyas_fold"/>
</dbReference>
<evidence type="ECO:0000256" key="5">
    <source>
        <dbReference type="ARBA" id="ARBA00022525"/>
    </source>
</evidence>
<feature type="active site" evidence="10">
    <location>
        <position position="246"/>
    </location>
</feature>
<proteinExistence type="predicted"/>
<dbReference type="Gene3D" id="2.160.20.10">
    <property type="entry name" value="Single-stranded right-handed beta-helix, Pectin lyase-like"/>
    <property type="match status" value="1"/>
</dbReference>
<evidence type="ECO:0000256" key="10">
    <source>
        <dbReference type="PROSITE-ProRule" id="PRU10040"/>
    </source>
</evidence>
<keyword evidence="7 11" id="KW-0063">Aspartyl esterase</keyword>
<evidence type="ECO:0000256" key="1">
    <source>
        <dbReference type="ARBA" id="ARBA00004191"/>
    </source>
</evidence>
<keyword evidence="4" id="KW-0134">Cell wall</keyword>
<dbReference type="AlphaFoldDB" id="A0AAV3R937"/>
<dbReference type="EC" id="3.1.1.11" evidence="3 11"/>
<evidence type="ECO:0000259" key="12">
    <source>
        <dbReference type="Pfam" id="PF01095"/>
    </source>
</evidence>
<dbReference type="EMBL" id="BAABME010008350">
    <property type="protein sequence ID" value="GAA0172912.1"/>
    <property type="molecule type" value="Genomic_DNA"/>
</dbReference>
<comment type="pathway">
    <text evidence="2 11">Glycan metabolism; pectin degradation; 2-dehydro-3-deoxy-D-gluconate from pectin: step 1/5.</text>
</comment>
<evidence type="ECO:0000256" key="6">
    <source>
        <dbReference type="ARBA" id="ARBA00022801"/>
    </source>
</evidence>
<keyword evidence="14" id="KW-1185">Reference proteome</keyword>
<reference evidence="13 14" key="1">
    <citation type="submission" date="2024-01" db="EMBL/GenBank/DDBJ databases">
        <title>The complete chloroplast genome sequence of Lithospermum erythrorhizon: insights into the phylogenetic relationship among Boraginaceae species and the maternal lineages of purple gromwells.</title>
        <authorList>
            <person name="Okada T."/>
            <person name="Watanabe K."/>
        </authorList>
    </citation>
    <scope>NUCLEOTIDE SEQUENCE [LARGE SCALE GENOMIC DNA]</scope>
</reference>
<evidence type="ECO:0000256" key="8">
    <source>
        <dbReference type="ARBA" id="ARBA00023316"/>
    </source>
</evidence>
<evidence type="ECO:0000256" key="7">
    <source>
        <dbReference type="ARBA" id="ARBA00023085"/>
    </source>
</evidence>
<evidence type="ECO:0000313" key="14">
    <source>
        <dbReference type="Proteomes" id="UP001454036"/>
    </source>
</evidence>
<dbReference type="SUPFAM" id="SSF51126">
    <property type="entry name" value="Pectin lyase-like"/>
    <property type="match status" value="1"/>
</dbReference>
<comment type="subcellular location">
    <subcellularLocation>
        <location evidence="1">Secreted</location>
        <location evidence="1">Cell wall</location>
    </subcellularLocation>
</comment>
<comment type="caution">
    <text evidence="13">The sequence shown here is derived from an EMBL/GenBank/DDBJ whole genome shotgun (WGS) entry which is preliminary data.</text>
</comment>
<evidence type="ECO:0000256" key="4">
    <source>
        <dbReference type="ARBA" id="ARBA00022512"/>
    </source>
</evidence>
<dbReference type="PROSITE" id="PS00503">
    <property type="entry name" value="PECTINESTERASE_2"/>
    <property type="match status" value="1"/>
</dbReference>
<dbReference type="InterPro" id="IPR000070">
    <property type="entry name" value="Pectinesterase_cat"/>
</dbReference>
<accession>A0AAV3R937</accession>
<dbReference type="FunFam" id="2.160.20.10:FF:000029">
    <property type="entry name" value="Pectinesterase 4"/>
    <property type="match status" value="1"/>
</dbReference>
<evidence type="ECO:0000313" key="13">
    <source>
        <dbReference type="EMBL" id="GAA0172912.1"/>
    </source>
</evidence>
<evidence type="ECO:0000256" key="3">
    <source>
        <dbReference type="ARBA" id="ARBA00013229"/>
    </source>
</evidence>
<dbReference type="PANTHER" id="PTHR31707">
    <property type="entry name" value="PECTINESTERASE"/>
    <property type="match status" value="1"/>
</dbReference>
<dbReference type="GO" id="GO:0030599">
    <property type="term" value="F:pectinesterase activity"/>
    <property type="evidence" value="ECO:0007669"/>
    <property type="project" value="UniProtKB-UniRule"/>
</dbReference>
<organism evidence="13 14">
    <name type="scientific">Lithospermum erythrorhizon</name>
    <name type="common">Purple gromwell</name>
    <name type="synonym">Lithospermum officinale var. erythrorhizon</name>
    <dbReference type="NCBI Taxonomy" id="34254"/>
    <lineage>
        <taxon>Eukaryota</taxon>
        <taxon>Viridiplantae</taxon>
        <taxon>Streptophyta</taxon>
        <taxon>Embryophyta</taxon>
        <taxon>Tracheophyta</taxon>
        <taxon>Spermatophyta</taxon>
        <taxon>Magnoliopsida</taxon>
        <taxon>eudicotyledons</taxon>
        <taxon>Gunneridae</taxon>
        <taxon>Pentapetalae</taxon>
        <taxon>asterids</taxon>
        <taxon>lamiids</taxon>
        <taxon>Boraginales</taxon>
        <taxon>Boraginaceae</taxon>
        <taxon>Boraginoideae</taxon>
        <taxon>Lithospermeae</taxon>
        <taxon>Lithospermum</taxon>
    </lineage>
</organism>
<dbReference type="Proteomes" id="UP001454036">
    <property type="component" value="Unassembled WGS sequence"/>
</dbReference>
<dbReference type="InterPro" id="IPR011050">
    <property type="entry name" value="Pectin_lyase_fold/virulence"/>
</dbReference>
<name>A0AAV3R937_LITER</name>
<dbReference type="GO" id="GO:0045490">
    <property type="term" value="P:pectin catabolic process"/>
    <property type="evidence" value="ECO:0007669"/>
    <property type="project" value="UniProtKB-UniRule"/>
</dbReference>
<dbReference type="InterPro" id="IPR033131">
    <property type="entry name" value="Pectinesterase_Asp_AS"/>
</dbReference>
<feature type="domain" description="Pectinesterase catalytic" evidence="12">
    <location>
        <begin position="90"/>
        <end position="387"/>
    </location>
</feature>
<sequence>MELITTETTGSKGTRGAFAFIAVKFRGTGKMFETTNSDDALVDNNNLLEYKNVRPDSASGLHKRALTSLVDHHQRSIKSREMRVQEVRFTVAQDGSTKFRTIRDALNAAMGTSRRVEHQMINIYIKAGTYKEYLDIQVPNISLIGDGMGKTIITGDRIVADENSSADATATVTVNGKKGTLFIARGITFRNTAGLPNNNYNQAVALRSDKGNSAFYQCSFEGYQDTLLADSGNQFYRECSISGSVDFIFGNALAIFQRCDISVKPSKNKKSIIAAQGRGNPEENTGFIFQNCKIHPSAELRPLIESKSKEVYLGRPWKLFARTIFLNSELEGVHEQGWTTWNETASTDHIEYAEYGNTGAAASTNGRVKWKNFHVLNSLEEARKYTLGGGFWQQFNWLEITNVPFDRDL</sequence>
<protein>
    <recommendedName>
        <fullName evidence="3 11">Pectinesterase</fullName>
        <ecNumber evidence="3 11">3.1.1.11</ecNumber>
    </recommendedName>
</protein>
<dbReference type="GO" id="GO:0042545">
    <property type="term" value="P:cell wall modification"/>
    <property type="evidence" value="ECO:0007669"/>
    <property type="project" value="UniProtKB-UniRule"/>
</dbReference>